<name>A0A6L2N6S6_TANCI</name>
<protein>
    <submittedName>
        <fullName evidence="1">Uncharacterized protein</fullName>
    </submittedName>
</protein>
<evidence type="ECO:0000313" key="1">
    <source>
        <dbReference type="EMBL" id="GEU81926.1"/>
    </source>
</evidence>
<reference evidence="1" key="1">
    <citation type="journal article" date="2019" name="Sci. Rep.">
        <title>Draft genome of Tanacetum cinerariifolium, the natural source of mosquito coil.</title>
        <authorList>
            <person name="Yamashiro T."/>
            <person name="Shiraishi A."/>
            <person name="Satake H."/>
            <person name="Nakayama K."/>
        </authorList>
    </citation>
    <scope>NUCLEOTIDE SEQUENCE</scope>
</reference>
<proteinExistence type="predicted"/>
<organism evidence="1">
    <name type="scientific">Tanacetum cinerariifolium</name>
    <name type="common">Dalmatian daisy</name>
    <name type="synonym">Chrysanthemum cinerariifolium</name>
    <dbReference type="NCBI Taxonomy" id="118510"/>
    <lineage>
        <taxon>Eukaryota</taxon>
        <taxon>Viridiplantae</taxon>
        <taxon>Streptophyta</taxon>
        <taxon>Embryophyta</taxon>
        <taxon>Tracheophyta</taxon>
        <taxon>Spermatophyta</taxon>
        <taxon>Magnoliopsida</taxon>
        <taxon>eudicotyledons</taxon>
        <taxon>Gunneridae</taxon>
        <taxon>Pentapetalae</taxon>
        <taxon>asterids</taxon>
        <taxon>campanulids</taxon>
        <taxon>Asterales</taxon>
        <taxon>Asteraceae</taxon>
        <taxon>Asteroideae</taxon>
        <taxon>Anthemideae</taxon>
        <taxon>Anthemidinae</taxon>
        <taxon>Tanacetum</taxon>
    </lineage>
</organism>
<dbReference type="EMBL" id="BKCJ010008381">
    <property type="protein sequence ID" value="GEU81926.1"/>
    <property type="molecule type" value="Genomic_DNA"/>
</dbReference>
<dbReference type="AlphaFoldDB" id="A0A6L2N6S6"/>
<comment type="caution">
    <text evidence="1">The sequence shown here is derived from an EMBL/GenBank/DDBJ whole genome shotgun (WGS) entry which is preliminary data.</text>
</comment>
<sequence length="321" mass="35295">MASFNCYFSLIANGNVAVLQKLLNDNTQMEGKVPGGFGTLAHGEVGVKGMVLFRWGEGVRYGLWGRNRHRVFWWEKGLDTLLGLGKVWGLHIFGPWGLGRFAPVPNYYKNGSISFDDMMDPRCKDQPLNKNVPKGLVKLDDTMSGEDNISNYKLDETVAGGVIVDSATLQEPHQTYKVDAAVFVDIQLDLVQAHRLVEKIRLAFEAVIPTYLDECRVIKAQCISIETYKVVRIVGNDGTRIDIREGPLGNLIADGSVGNDGTQFDIYEGPLGNLIAGHQDDQASSLSITPSTTSMVINLYHGMMDKEGTDGEHVPNDGSDF</sequence>
<gene>
    <name evidence="1" type="ORF">Tci_053904</name>
</gene>
<accession>A0A6L2N6S6</accession>